<evidence type="ECO:0000256" key="2">
    <source>
        <dbReference type="ARBA" id="ARBA00022475"/>
    </source>
</evidence>
<keyword evidence="4 9" id="KW-1133">Transmembrane helix</keyword>
<keyword evidence="2" id="KW-1003">Cell membrane</keyword>
<feature type="transmembrane region" description="Helical" evidence="9">
    <location>
        <begin position="182"/>
        <end position="204"/>
    </location>
</feature>
<keyword evidence="6 9" id="KW-0472">Membrane</keyword>
<evidence type="ECO:0000256" key="9">
    <source>
        <dbReference type="SAM" id="Phobius"/>
    </source>
</evidence>
<dbReference type="PRINTS" id="PR01157">
    <property type="entry name" value="P2YPURNOCPTR"/>
</dbReference>
<organism evidence="11 12">
    <name type="scientific">Huso huso</name>
    <name type="common">Beluga</name>
    <name type="synonym">Acipenser huso</name>
    <dbReference type="NCBI Taxonomy" id="61971"/>
    <lineage>
        <taxon>Eukaryota</taxon>
        <taxon>Metazoa</taxon>
        <taxon>Chordata</taxon>
        <taxon>Craniata</taxon>
        <taxon>Vertebrata</taxon>
        <taxon>Euteleostomi</taxon>
        <taxon>Actinopterygii</taxon>
        <taxon>Chondrostei</taxon>
        <taxon>Acipenseriformes</taxon>
        <taxon>Acipenseridae</taxon>
        <taxon>Huso</taxon>
    </lineage>
</organism>
<evidence type="ECO:0000256" key="8">
    <source>
        <dbReference type="ARBA" id="ARBA00023224"/>
    </source>
</evidence>
<accession>A0ABR1A0Q6</accession>
<protein>
    <submittedName>
        <fullName evidence="11">Uracil nucleotide/cysteinyl leukotriene receptor-like</fullName>
    </submittedName>
</protein>
<name>A0ABR1A0Q6_HUSHU</name>
<gene>
    <name evidence="11" type="ORF">HHUSO_G5245</name>
</gene>
<keyword evidence="5" id="KW-0297">G-protein coupled receptor</keyword>
<evidence type="ECO:0000313" key="11">
    <source>
        <dbReference type="EMBL" id="KAK6490648.1"/>
    </source>
</evidence>
<feature type="transmembrane region" description="Helical" evidence="9">
    <location>
        <begin position="270"/>
        <end position="290"/>
    </location>
</feature>
<feature type="domain" description="G-protein coupled receptors family 1 profile" evidence="10">
    <location>
        <begin position="38"/>
        <end position="286"/>
    </location>
</feature>
<evidence type="ECO:0000256" key="4">
    <source>
        <dbReference type="ARBA" id="ARBA00022989"/>
    </source>
</evidence>
<feature type="transmembrane region" description="Helical" evidence="9">
    <location>
        <begin position="137"/>
        <end position="157"/>
    </location>
</feature>
<keyword evidence="3 9" id="KW-0812">Transmembrane</keyword>
<keyword evidence="12" id="KW-1185">Reference proteome</keyword>
<proteinExistence type="predicted"/>
<evidence type="ECO:0000256" key="3">
    <source>
        <dbReference type="ARBA" id="ARBA00022692"/>
    </source>
</evidence>
<dbReference type="InterPro" id="IPR017452">
    <property type="entry name" value="GPCR_Rhodpsn_7TM"/>
</dbReference>
<evidence type="ECO:0000256" key="7">
    <source>
        <dbReference type="ARBA" id="ARBA00023170"/>
    </source>
</evidence>
<dbReference type="SUPFAM" id="SSF81321">
    <property type="entry name" value="Family A G protein-coupled receptor-like"/>
    <property type="match status" value="1"/>
</dbReference>
<comment type="subcellular location">
    <subcellularLocation>
        <location evidence="1">Cell membrane</location>
        <topology evidence="1">Multi-pass membrane protein</topology>
    </subcellularLocation>
</comment>
<feature type="transmembrane region" description="Helical" evidence="9">
    <location>
        <begin position="225"/>
        <end position="250"/>
    </location>
</feature>
<feature type="transmembrane region" description="Helical" evidence="9">
    <location>
        <begin position="58"/>
        <end position="79"/>
    </location>
</feature>
<dbReference type="PROSITE" id="PS50262">
    <property type="entry name" value="G_PROTEIN_RECEP_F1_2"/>
    <property type="match status" value="1"/>
</dbReference>
<dbReference type="PANTHER" id="PTHR24231">
    <property type="entry name" value="PURINOCEPTOR-RELATED G-PROTEIN COUPLED RECEPTOR"/>
    <property type="match status" value="1"/>
</dbReference>
<dbReference type="PRINTS" id="PR00237">
    <property type="entry name" value="GPCRRHODOPSN"/>
</dbReference>
<evidence type="ECO:0000256" key="1">
    <source>
        <dbReference type="ARBA" id="ARBA00004651"/>
    </source>
</evidence>
<evidence type="ECO:0000259" key="10">
    <source>
        <dbReference type="PROSITE" id="PS50262"/>
    </source>
</evidence>
<keyword evidence="7" id="KW-0675">Receptor</keyword>
<dbReference type="InterPro" id="IPR000276">
    <property type="entry name" value="GPCR_Rhodpsn"/>
</dbReference>
<dbReference type="EMBL" id="JAHFZB010000004">
    <property type="protein sequence ID" value="KAK6490648.1"/>
    <property type="molecule type" value="Genomic_DNA"/>
</dbReference>
<comment type="caution">
    <text evidence="11">The sequence shown here is derived from an EMBL/GenBank/DDBJ whole genome shotgun (WGS) entry which is preliminary data.</text>
</comment>
<evidence type="ECO:0000313" key="12">
    <source>
        <dbReference type="Proteomes" id="UP001369086"/>
    </source>
</evidence>
<dbReference type="Proteomes" id="UP001369086">
    <property type="component" value="Unassembled WGS sequence"/>
</dbReference>
<feature type="transmembrane region" description="Helical" evidence="9">
    <location>
        <begin position="22"/>
        <end position="46"/>
    </location>
</feature>
<sequence>MMSNNSDNEAEHFTKESHLENILFACYYLVVFIVAIPGNTLALWVFISKGENKTFTVFLRNLAIADISYVLILPVRIIYHLNSKHWPFGEILCRLIGFLFYLNMYCSLYFMTCISLDRLLAIVFPVKSINVRKLKNAHIISCILWVALTISLFPLLVSPQTVHMDNTTVCLQLYREQTSRRALGSLSVAFIIPLVTTVFSYLLIMHKLWKRDQVTKSIKDKAIKMIILVMIHFFVCFVPYHVNRFVYIHAFSSNSVSSEMKNTLSLSNRITSALTSLSGALNPILHFFLAQKYRKTLLNLLCIDEHRDSSNGDVTHQEVPSTRHEFRNTNKNNVITSSLIDTPC</sequence>
<dbReference type="Gene3D" id="1.20.1070.10">
    <property type="entry name" value="Rhodopsin 7-helix transmembrane proteins"/>
    <property type="match status" value="1"/>
</dbReference>
<keyword evidence="8" id="KW-0807">Transducer</keyword>
<evidence type="ECO:0000256" key="6">
    <source>
        <dbReference type="ARBA" id="ARBA00023136"/>
    </source>
</evidence>
<evidence type="ECO:0000256" key="5">
    <source>
        <dbReference type="ARBA" id="ARBA00023040"/>
    </source>
</evidence>
<dbReference type="Pfam" id="PF00001">
    <property type="entry name" value="7tm_1"/>
    <property type="match status" value="1"/>
</dbReference>
<feature type="transmembrane region" description="Helical" evidence="9">
    <location>
        <begin position="91"/>
        <end position="116"/>
    </location>
</feature>
<reference evidence="11 12" key="1">
    <citation type="submission" date="2021-05" db="EMBL/GenBank/DDBJ databases">
        <authorList>
            <person name="Zahm M."/>
            <person name="Klopp C."/>
            <person name="Cabau C."/>
            <person name="Kuhl H."/>
            <person name="Suciu R."/>
            <person name="Ciorpac M."/>
            <person name="Holostenco D."/>
            <person name="Gessner J."/>
            <person name="Wuertz S."/>
            <person name="Hohne C."/>
            <person name="Stock M."/>
            <person name="Gislard M."/>
            <person name="Lluch J."/>
            <person name="Milhes M."/>
            <person name="Lampietro C."/>
            <person name="Lopez Roques C."/>
            <person name="Donnadieu C."/>
            <person name="Du K."/>
            <person name="Schartl M."/>
            <person name="Guiguen Y."/>
        </authorList>
    </citation>
    <scope>NUCLEOTIDE SEQUENCE [LARGE SCALE GENOMIC DNA]</scope>
    <source>
        <strain evidence="11">Hh-F2</strain>
        <tissue evidence="11">Blood</tissue>
    </source>
</reference>